<dbReference type="EMBL" id="BLWC01000002">
    <property type="protein sequence ID" value="GFN01428.1"/>
    <property type="molecule type" value="Genomic_DNA"/>
</dbReference>
<reference evidence="3 5" key="2">
    <citation type="submission" date="2020-07" db="EMBL/GenBank/DDBJ databases">
        <title>Sequencing the genomes of 1000 actinobacteria strains.</title>
        <authorList>
            <person name="Klenk H.-P."/>
        </authorList>
    </citation>
    <scope>NUCLEOTIDE SEQUENCE [LARGE SCALE GENOMIC DNA]</scope>
    <source>
        <strain evidence="3 5">DSM 41455</strain>
    </source>
</reference>
<keyword evidence="4" id="KW-1185">Reference proteome</keyword>
<feature type="region of interest" description="Disordered" evidence="1">
    <location>
        <begin position="1"/>
        <end position="28"/>
    </location>
</feature>
<proteinExistence type="predicted"/>
<protein>
    <submittedName>
        <fullName evidence="2">Uncharacterized protein</fullName>
    </submittedName>
</protein>
<dbReference type="Proteomes" id="UP000530403">
    <property type="component" value="Unassembled WGS sequence"/>
</dbReference>
<evidence type="ECO:0000256" key="1">
    <source>
        <dbReference type="SAM" id="MobiDB-lite"/>
    </source>
</evidence>
<evidence type="ECO:0000313" key="5">
    <source>
        <dbReference type="Proteomes" id="UP000530403"/>
    </source>
</evidence>
<dbReference type="GO" id="GO:0006355">
    <property type="term" value="P:regulation of DNA-templated transcription"/>
    <property type="evidence" value="ECO:0007669"/>
    <property type="project" value="InterPro"/>
</dbReference>
<name>A0A7J0CGM1_9ACTN</name>
<dbReference type="AlphaFoldDB" id="A0A7J0CGM1"/>
<dbReference type="EMBL" id="JACCCF010000002">
    <property type="protein sequence ID" value="NYE44855.1"/>
    <property type="molecule type" value="Genomic_DNA"/>
</dbReference>
<organism evidence="2 4">
    <name type="scientific">Streptomyces fulvorobeus</name>
    <dbReference type="NCBI Taxonomy" id="284028"/>
    <lineage>
        <taxon>Bacteria</taxon>
        <taxon>Bacillati</taxon>
        <taxon>Actinomycetota</taxon>
        <taxon>Actinomycetes</taxon>
        <taxon>Kitasatosporales</taxon>
        <taxon>Streptomycetaceae</taxon>
        <taxon>Streptomyces</taxon>
    </lineage>
</organism>
<gene>
    <name evidence="3" type="ORF">HEB29_005969</name>
    <name evidence="2" type="ORF">Sfulv_62380</name>
</gene>
<dbReference type="SUPFAM" id="SSF47598">
    <property type="entry name" value="Ribbon-helix-helix"/>
    <property type="match status" value="1"/>
</dbReference>
<comment type="caution">
    <text evidence="2">The sequence shown here is derived from an EMBL/GenBank/DDBJ whole genome shotgun (WGS) entry which is preliminary data.</text>
</comment>
<dbReference type="InterPro" id="IPR010985">
    <property type="entry name" value="Ribbon_hlx_hlx"/>
</dbReference>
<dbReference type="Proteomes" id="UP000498980">
    <property type="component" value="Unassembled WGS sequence"/>
</dbReference>
<evidence type="ECO:0000313" key="3">
    <source>
        <dbReference type="EMBL" id="NYE44855.1"/>
    </source>
</evidence>
<evidence type="ECO:0000313" key="2">
    <source>
        <dbReference type="EMBL" id="GFN01428.1"/>
    </source>
</evidence>
<reference evidence="2 4" key="1">
    <citation type="submission" date="2020-05" db="EMBL/GenBank/DDBJ databases">
        <title>Whole genome shotgun sequence of Streptomyces fulvorobeus NBRC 15897.</title>
        <authorList>
            <person name="Komaki H."/>
            <person name="Tamura T."/>
        </authorList>
    </citation>
    <scope>NUCLEOTIDE SEQUENCE [LARGE SCALE GENOMIC DNA]</scope>
    <source>
        <strain evidence="2 4">NBRC 15897</strain>
    </source>
</reference>
<evidence type="ECO:0000313" key="4">
    <source>
        <dbReference type="Proteomes" id="UP000498980"/>
    </source>
</evidence>
<sequence length="81" mass="8799">MPKYDEVPQDQQLPSKLSAPDPDPYRSFTSELPVSVARALRATAALQGVTVKSLLTQAVTDYLTREGVPLPHRTTPGPTKP</sequence>
<dbReference type="RefSeq" id="WP_173318406.1">
    <property type="nucleotide sequence ID" value="NZ_BAAAUE010000015.1"/>
</dbReference>
<accession>A0A7J0CGM1</accession>